<name>A0A1L5F8U9_CLOKL</name>
<dbReference type="EMBL" id="CP018335">
    <property type="protein sequence ID" value="APM39438.1"/>
    <property type="molecule type" value="Genomic_DNA"/>
</dbReference>
<sequence>METKYTWTVKNGEVIFTPDKEVRKYSHEKLVETIIQSYCYSYEDADYYAKELENLCLSEYSKELKRMKRPHRRKRKN</sequence>
<dbReference type="AlphaFoldDB" id="A0A1L5F8U9"/>
<organism evidence="1 2">
    <name type="scientific">Clostridium kluyveri</name>
    <dbReference type="NCBI Taxonomy" id="1534"/>
    <lineage>
        <taxon>Bacteria</taxon>
        <taxon>Bacillati</taxon>
        <taxon>Bacillota</taxon>
        <taxon>Clostridia</taxon>
        <taxon>Eubacteriales</taxon>
        <taxon>Clostridiaceae</taxon>
        <taxon>Clostridium</taxon>
    </lineage>
</organism>
<evidence type="ECO:0000313" key="2">
    <source>
        <dbReference type="Proteomes" id="UP000184604"/>
    </source>
</evidence>
<gene>
    <name evidence="1" type="ORF">BS101_12130</name>
</gene>
<dbReference type="RefSeq" id="WP_083585713.1">
    <property type="nucleotide sequence ID" value="NZ_CP018335.1"/>
</dbReference>
<proteinExistence type="predicted"/>
<evidence type="ECO:0000313" key="1">
    <source>
        <dbReference type="EMBL" id="APM39438.1"/>
    </source>
</evidence>
<accession>A0A1L5F8U9</accession>
<reference evidence="1 2" key="1">
    <citation type="submission" date="2016-12" db="EMBL/GenBank/DDBJ databases">
        <title>Complete genome sequence of Clostridium kluyveri JZZ isolated from the pit mud of a Chinese flavor liquor-making factory.</title>
        <authorList>
            <person name="Wang Y."/>
        </authorList>
    </citation>
    <scope>NUCLEOTIDE SEQUENCE [LARGE SCALE GENOMIC DNA]</scope>
    <source>
        <strain evidence="1 2">JZZ</strain>
    </source>
</reference>
<protein>
    <submittedName>
        <fullName evidence="1">Uncharacterized protein</fullName>
    </submittedName>
</protein>
<dbReference type="Proteomes" id="UP000184604">
    <property type="component" value="Chromosome"/>
</dbReference>